<dbReference type="Proteomes" id="UP000469890">
    <property type="component" value="Unassembled WGS sequence"/>
</dbReference>
<keyword evidence="1" id="KW-1133">Transmembrane helix</keyword>
<gene>
    <name evidence="2" type="ORF">FB192DRAFT_1443318</name>
</gene>
<evidence type="ECO:0000313" key="3">
    <source>
        <dbReference type="Proteomes" id="UP000469890"/>
    </source>
</evidence>
<evidence type="ECO:0000256" key="1">
    <source>
        <dbReference type="SAM" id="Phobius"/>
    </source>
</evidence>
<reference evidence="2 3" key="1">
    <citation type="submission" date="2019-09" db="EMBL/GenBank/DDBJ databases">
        <authorList>
            <consortium name="DOE Joint Genome Institute"/>
            <person name="Mondo S.J."/>
            <person name="Navarro-Mendoza M.I."/>
            <person name="Perez-Arques C."/>
            <person name="Panchal S."/>
            <person name="Nicolas F.E."/>
            <person name="Ganguly P."/>
            <person name="Pangilinan J."/>
            <person name="Grigoriev I."/>
            <person name="Heitman J."/>
            <person name="Sanya K."/>
            <person name="Garre V."/>
        </authorList>
    </citation>
    <scope>NUCLEOTIDE SEQUENCE [LARGE SCALE GENOMIC DNA]</scope>
    <source>
        <strain evidence="2 3">MU402</strain>
    </source>
</reference>
<dbReference type="EMBL" id="JAAECE010000002">
    <property type="protein sequence ID" value="KAF1804529.1"/>
    <property type="molecule type" value="Genomic_DNA"/>
</dbReference>
<dbReference type="AlphaFoldDB" id="A0A8H4F4D1"/>
<accession>A0A8H4F4D1</accession>
<evidence type="ECO:0000313" key="2">
    <source>
        <dbReference type="EMBL" id="KAF1804529.1"/>
    </source>
</evidence>
<name>A0A8H4F4D1_MUCCL</name>
<organism evidence="2 3">
    <name type="scientific">Mucor circinelloides f. lusitanicus</name>
    <name type="common">Mucor racemosus var. lusitanicus</name>
    <dbReference type="NCBI Taxonomy" id="29924"/>
    <lineage>
        <taxon>Eukaryota</taxon>
        <taxon>Fungi</taxon>
        <taxon>Fungi incertae sedis</taxon>
        <taxon>Mucoromycota</taxon>
        <taxon>Mucoromycotina</taxon>
        <taxon>Mucoromycetes</taxon>
        <taxon>Mucorales</taxon>
        <taxon>Mucorineae</taxon>
        <taxon>Mucoraceae</taxon>
        <taxon>Mucor</taxon>
    </lineage>
</organism>
<keyword evidence="1" id="KW-0472">Membrane</keyword>
<comment type="caution">
    <text evidence="2">The sequence shown here is derived from an EMBL/GenBank/DDBJ whole genome shotgun (WGS) entry which is preliminary data.</text>
</comment>
<feature type="transmembrane region" description="Helical" evidence="1">
    <location>
        <begin position="102"/>
        <end position="123"/>
    </location>
</feature>
<sequence length="378" mass="42789">MDDAIPTNNEEFFVIDREVHWTCPVCDVAHFRTYKKLIYHLAWPSKCFNNINQRNQIPEDNQAGPVIVPINFPLRAILVVLWSVLWVCYQLCYYLIATPLIFVYNILASMVLSVANLFQRAYVGNAIHAPRVAPAGGFHVYIAGVAIACVQFTRTIFRWLYRQAVAISAMVASFVADALAAVGRSILRALYAAYHYILEVPYTLITGATVSVVLYIDRGLEAAFQYIVDAFTPFLQAVYLTYQRSIILPVLRFYVNYIEPRANPVRYMIAVTGRVLQQARRFIFVGLPAAIDRFIGSERALVQRVFTALENLLKKTYTGFESLNSAMYTFVYFPVDIPAAIIPSLQASLELITEENVQAQALYDSEIAVQLCNTLIKY</sequence>
<keyword evidence="1" id="KW-0812">Transmembrane</keyword>
<feature type="transmembrane region" description="Helical" evidence="1">
    <location>
        <begin position="159"/>
        <end position="182"/>
    </location>
</feature>
<feature type="transmembrane region" description="Helical" evidence="1">
    <location>
        <begin position="135"/>
        <end position="153"/>
    </location>
</feature>
<feature type="transmembrane region" description="Helical" evidence="1">
    <location>
        <begin position="194"/>
        <end position="216"/>
    </location>
</feature>
<protein>
    <submittedName>
        <fullName evidence="2">Uncharacterized protein</fullName>
    </submittedName>
</protein>
<proteinExistence type="predicted"/>